<evidence type="ECO:0000313" key="2">
    <source>
        <dbReference type="Proteomes" id="UP001241377"/>
    </source>
</evidence>
<reference evidence="1" key="1">
    <citation type="submission" date="2023-04" db="EMBL/GenBank/DDBJ databases">
        <title>Draft Genome sequencing of Naganishia species isolated from polar environments using Oxford Nanopore Technology.</title>
        <authorList>
            <person name="Leo P."/>
            <person name="Venkateswaran K."/>
        </authorList>
    </citation>
    <scope>NUCLEOTIDE SEQUENCE</scope>
    <source>
        <strain evidence="1">MNA-CCFEE 5261</strain>
    </source>
</reference>
<sequence>MKTEVSYYDQPKYAKYTIYFGISLIFLAMLKHLWYRIHDRLKISSNSSNYFSAFVDVTTSYCRFLGYKQVPPILCTIFGLPANFGSLLFMMASTLYLGLYCFVPHFWYRGCGGFGSPPLAIRAGLMATALTPFIYVLAGKSNAITLLTGISYEKLNSAHQFLGLASLVLSIVHVVPYIYQGLAEYGAASMRVQMTTAFYYMSGIPPLIFLGLLCLLSNKWIRRQCYEGFVSFHWLLGIAYFATLVWHINWGLNAQNYMWGALAFWMSQLGYRALVKTAFRPNALFLRPRIAYLTRSGPEAFLVEIPNSKVSCKPGQHCYLRFFGSRFLDNHPFSVATIPDEETPDMKFLVIPKKGLTRKLHKELVDNVSTRKKVYIDGPYGGSVRDETSFEKVVLVSTGSGISAVLPFLIKLANHVSSCRANGVKFITQKVHFIWIIRYEHDLSWFEKEIFDSLRKAEDIIEVNIYVCRKESDTNSIASKQESDVVRETKQDVIYMRPDIKSVIKAATLLLGKRTMIVSSGSDSMKRTVSRVASSLQARVFNGDVNNQGIEEVYLHTESFGW</sequence>
<accession>A0ACC2W495</accession>
<protein>
    <submittedName>
        <fullName evidence="1">Uncharacterized protein</fullName>
    </submittedName>
</protein>
<organism evidence="1 2">
    <name type="scientific">Naganishia cerealis</name>
    <dbReference type="NCBI Taxonomy" id="610337"/>
    <lineage>
        <taxon>Eukaryota</taxon>
        <taxon>Fungi</taxon>
        <taxon>Dikarya</taxon>
        <taxon>Basidiomycota</taxon>
        <taxon>Agaricomycotina</taxon>
        <taxon>Tremellomycetes</taxon>
        <taxon>Filobasidiales</taxon>
        <taxon>Filobasidiaceae</taxon>
        <taxon>Naganishia</taxon>
    </lineage>
</organism>
<dbReference type="EMBL" id="JASBWR010000030">
    <property type="protein sequence ID" value="KAJ9106447.1"/>
    <property type="molecule type" value="Genomic_DNA"/>
</dbReference>
<gene>
    <name evidence="1" type="ORF">QFC19_003177</name>
</gene>
<evidence type="ECO:0000313" key="1">
    <source>
        <dbReference type="EMBL" id="KAJ9106447.1"/>
    </source>
</evidence>
<name>A0ACC2W495_9TREE</name>
<comment type="caution">
    <text evidence="1">The sequence shown here is derived from an EMBL/GenBank/DDBJ whole genome shotgun (WGS) entry which is preliminary data.</text>
</comment>
<proteinExistence type="predicted"/>
<keyword evidence="2" id="KW-1185">Reference proteome</keyword>
<dbReference type="Proteomes" id="UP001241377">
    <property type="component" value="Unassembled WGS sequence"/>
</dbReference>